<dbReference type="GO" id="GO:0015940">
    <property type="term" value="P:pantothenate biosynthetic process"/>
    <property type="evidence" value="ECO:0007669"/>
    <property type="project" value="UniProtKB-UniRule"/>
</dbReference>
<gene>
    <name evidence="13" type="primary">panC</name>
    <name evidence="14" type="ORF">SAMN02745220_03258</name>
</gene>
<evidence type="ECO:0000256" key="2">
    <source>
        <dbReference type="ARBA" id="ARBA00004990"/>
    </source>
</evidence>
<feature type="binding site" evidence="13">
    <location>
        <position position="61"/>
    </location>
    <ligand>
        <name>beta-alanine</name>
        <dbReference type="ChEBI" id="CHEBI:57966"/>
    </ligand>
</feature>
<evidence type="ECO:0000256" key="6">
    <source>
        <dbReference type="ARBA" id="ARBA00022490"/>
    </source>
</evidence>
<keyword evidence="9 13" id="KW-0547">Nucleotide-binding</keyword>
<evidence type="ECO:0000256" key="5">
    <source>
        <dbReference type="ARBA" id="ARBA00014155"/>
    </source>
</evidence>
<dbReference type="OrthoDB" id="9773087at2"/>
<evidence type="ECO:0000313" key="14">
    <source>
        <dbReference type="EMBL" id="SHO50111.1"/>
    </source>
</evidence>
<dbReference type="PANTHER" id="PTHR21299:SF1">
    <property type="entry name" value="PANTOATE--BETA-ALANINE LIGASE"/>
    <property type="match status" value="1"/>
</dbReference>
<dbReference type="EC" id="6.3.2.1" evidence="4 13"/>
<accession>A0A1M7YBY9</accession>
<keyword evidence="10 13" id="KW-0067">ATP-binding</keyword>
<feature type="binding site" evidence="13">
    <location>
        <begin position="184"/>
        <end position="187"/>
    </location>
    <ligand>
        <name>ATP</name>
        <dbReference type="ChEBI" id="CHEBI:30616"/>
    </ligand>
</feature>
<keyword evidence="6 13" id="KW-0963">Cytoplasm</keyword>
<dbReference type="InterPro" id="IPR014729">
    <property type="entry name" value="Rossmann-like_a/b/a_fold"/>
</dbReference>
<dbReference type="CDD" id="cd00560">
    <property type="entry name" value="PanC"/>
    <property type="match status" value="1"/>
</dbReference>
<comment type="similarity">
    <text evidence="3 13">Belongs to the pantothenate synthetase family.</text>
</comment>
<dbReference type="GO" id="GO:0005524">
    <property type="term" value="F:ATP binding"/>
    <property type="evidence" value="ECO:0007669"/>
    <property type="project" value="UniProtKB-KW"/>
</dbReference>
<comment type="pathway">
    <text evidence="2 13">Cofactor biosynthesis; (R)-pantothenate biosynthesis; (R)-pantothenate from (R)-pantoate and beta-alanine: step 1/1.</text>
</comment>
<feature type="binding site" evidence="13">
    <location>
        <position position="153"/>
    </location>
    <ligand>
        <name>(R)-pantoate</name>
        <dbReference type="ChEBI" id="CHEBI:15980"/>
    </ligand>
</feature>
<dbReference type="FunFam" id="3.40.50.620:FF:000114">
    <property type="entry name" value="Pantothenate synthetase"/>
    <property type="match status" value="1"/>
</dbReference>
<keyword evidence="15" id="KW-1185">Reference proteome</keyword>
<evidence type="ECO:0000256" key="1">
    <source>
        <dbReference type="ARBA" id="ARBA00004496"/>
    </source>
</evidence>
<name>A0A1M7YBY9_9BACT</name>
<protein>
    <recommendedName>
        <fullName evidence="5 13">Pantothenate synthetase</fullName>
        <shortName evidence="13">PS</shortName>
        <ecNumber evidence="4 13">6.3.2.1</ecNumber>
    </recommendedName>
    <alternativeName>
        <fullName evidence="13">Pantoate--beta-alanine ligase</fullName>
    </alternativeName>
    <alternativeName>
        <fullName evidence="13">Pantoate-activating enzyme</fullName>
    </alternativeName>
</protein>
<comment type="subunit">
    <text evidence="13">Homodimer.</text>
</comment>
<dbReference type="SUPFAM" id="SSF52374">
    <property type="entry name" value="Nucleotidylyl transferase"/>
    <property type="match status" value="1"/>
</dbReference>
<dbReference type="Pfam" id="PF02569">
    <property type="entry name" value="Pantoate_ligase"/>
    <property type="match status" value="1"/>
</dbReference>
<comment type="function">
    <text evidence="12 13">Catalyzes the condensation of pantoate with beta-alanine in an ATP-dependent reaction via a pantoyl-adenylate intermediate.</text>
</comment>
<evidence type="ECO:0000256" key="9">
    <source>
        <dbReference type="ARBA" id="ARBA00022741"/>
    </source>
</evidence>
<evidence type="ECO:0000256" key="7">
    <source>
        <dbReference type="ARBA" id="ARBA00022598"/>
    </source>
</evidence>
<dbReference type="NCBIfam" id="TIGR00018">
    <property type="entry name" value="panC"/>
    <property type="match status" value="1"/>
</dbReference>
<dbReference type="PANTHER" id="PTHR21299">
    <property type="entry name" value="CYTIDYLATE KINASE/PANTOATE-BETA-ALANINE LIGASE"/>
    <property type="match status" value="1"/>
</dbReference>
<comment type="catalytic activity">
    <reaction evidence="11 13">
        <text>(R)-pantoate + beta-alanine + ATP = (R)-pantothenate + AMP + diphosphate + H(+)</text>
        <dbReference type="Rhea" id="RHEA:10912"/>
        <dbReference type="ChEBI" id="CHEBI:15378"/>
        <dbReference type="ChEBI" id="CHEBI:15980"/>
        <dbReference type="ChEBI" id="CHEBI:29032"/>
        <dbReference type="ChEBI" id="CHEBI:30616"/>
        <dbReference type="ChEBI" id="CHEBI:33019"/>
        <dbReference type="ChEBI" id="CHEBI:57966"/>
        <dbReference type="ChEBI" id="CHEBI:456215"/>
        <dbReference type="EC" id="6.3.2.1"/>
    </reaction>
</comment>
<dbReference type="UniPathway" id="UPA00028">
    <property type="reaction ID" value="UER00005"/>
</dbReference>
<evidence type="ECO:0000256" key="3">
    <source>
        <dbReference type="ARBA" id="ARBA00009256"/>
    </source>
</evidence>
<dbReference type="GO" id="GO:0005829">
    <property type="term" value="C:cytosol"/>
    <property type="evidence" value="ECO:0007669"/>
    <property type="project" value="TreeGrafter"/>
</dbReference>
<comment type="miscellaneous">
    <text evidence="13">The reaction proceeds by a bi uni uni bi ping pong mechanism.</text>
</comment>
<dbReference type="RefSeq" id="WP_073614730.1">
    <property type="nucleotide sequence ID" value="NZ_FRFE01000017.1"/>
</dbReference>
<feature type="active site" description="Proton donor" evidence="13">
    <location>
        <position position="37"/>
    </location>
</feature>
<dbReference type="Gene3D" id="3.30.1300.10">
    <property type="entry name" value="Pantoate-beta-alanine ligase, C-terminal domain"/>
    <property type="match status" value="1"/>
</dbReference>
<keyword evidence="8 13" id="KW-0566">Pantothenate biosynthesis</keyword>
<proteinExistence type="inferred from homology"/>
<keyword evidence="7 13" id="KW-0436">Ligase</keyword>
<feature type="binding site" evidence="13">
    <location>
        <position position="61"/>
    </location>
    <ligand>
        <name>(R)-pantoate</name>
        <dbReference type="ChEBI" id="CHEBI:15980"/>
    </ligand>
</feature>
<dbReference type="InterPro" id="IPR042176">
    <property type="entry name" value="Pantoate_ligase_C"/>
</dbReference>
<feature type="binding site" evidence="13">
    <location>
        <begin position="30"/>
        <end position="37"/>
    </location>
    <ligand>
        <name>ATP</name>
        <dbReference type="ChEBI" id="CHEBI:30616"/>
    </ligand>
</feature>
<feature type="binding site" evidence="13">
    <location>
        <begin position="147"/>
        <end position="150"/>
    </location>
    <ligand>
        <name>ATP</name>
        <dbReference type="ChEBI" id="CHEBI:30616"/>
    </ligand>
</feature>
<evidence type="ECO:0000256" key="12">
    <source>
        <dbReference type="ARBA" id="ARBA00055042"/>
    </source>
</evidence>
<dbReference type="Gene3D" id="3.40.50.620">
    <property type="entry name" value="HUPs"/>
    <property type="match status" value="1"/>
</dbReference>
<evidence type="ECO:0000256" key="8">
    <source>
        <dbReference type="ARBA" id="ARBA00022655"/>
    </source>
</evidence>
<reference evidence="14 15" key="1">
    <citation type="submission" date="2016-12" db="EMBL/GenBank/DDBJ databases">
        <authorList>
            <person name="Song W.-J."/>
            <person name="Kurnit D.M."/>
        </authorList>
    </citation>
    <scope>NUCLEOTIDE SEQUENCE [LARGE SCALE GENOMIC DNA]</scope>
    <source>
        <strain evidence="14 15">DSM 18488</strain>
    </source>
</reference>
<organism evidence="14 15">
    <name type="scientific">Desulfopila aestuarii DSM 18488</name>
    <dbReference type="NCBI Taxonomy" id="1121416"/>
    <lineage>
        <taxon>Bacteria</taxon>
        <taxon>Pseudomonadati</taxon>
        <taxon>Thermodesulfobacteriota</taxon>
        <taxon>Desulfobulbia</taxon>
        <taxon>Desulfobulbales</taxon>
        <taxon>Desulfocapsaceae</taxon>
        <taxon>Desulfopila</taxon>
    </lineage>
</organism>
<sequence>MKIVEDQKVLQRQVDDWRRQGLKIGLVPTMGFFHEGHLALMRKAASCCDKVITSLFVNPMQFGPNEDLDAYPRNFERDRSLAEQESVDVLFCPDTTQMYGENFQTRVMVEKLSKGLCAASRPGHFDGVATVVTKLFLAAKPHVAVFGQKDFQQLAIIRQMVEDLNFDVEIIGHPIVRESDGLAMSSRNKYLNEQERKIAVCLYESICKAKQMFGKMGDLLTSAEVENMVKSHIEQHPECRVDYASVVHKTTLQHVENCNENSMLILAVKVSNKVRLIDNSPLQESI</sequence>
<dbReference type="AlphaFoldDB" id="A0A1M7YBY9"/>
<dbReference type="HAMAP" id="MF_00158">
    <property type="entry name" value="PanC"/>
    <property type="match status" value="1"/>
</dbReference>
<dbReference type="GO" id="GO:0004592">
    <property type="term" value="F:pantoate-beta-alanine ligase activity"/>
    <property type="evidence" value="ECO:0007669"/>
    <property type="project" value="UniProtKB-UniRule"/>
</dbReference>
<dbReference type="InterPro" id="IPR003721">
    <property type="entry name" value="Pantoate_ligase"/>
</dbReference>
<evidence type="ECO:0000256" key="13">
    <source>
        <dbReference type="HAMAP-Rule" id="MF_00158"/>
    </source>
</evidence>
<dbReference type="Proteomes" id="UP000184603">
    <property type="component" value="Unassembled WGS sequence"/>
</dbReference>
<dbReference type="STRING" id="1121416.SAMN02745220_03258"/>
<evidence type="ECO:0000256" key="4">
    <source>
        <dbReference type="ARBA" id="ARBA00012219"/>
    </source>
</evidence>
<comment type="subcellular location">
    <subcellularLocation>
        <location evidence="1 13">Cytoplasm</location>
    </subcellularLocation>
</comment>
<evidence type="ECO:0000256" key="10">
    <source>
        <dbReference type="ARBA" id="ARBA00022840"/>
    </source>
</evidence>
<dbReference type="EMBL" id="FRFE01000017">
    <property type="protein sequence ID" value="SHO50111.1"/>
    <property type="molecule type" value="Genomic_DNA"/>
</dbReference>
<evidence type="ECO:0000313" key="15">
    <source>
        <dbReference type="Proteomes" id="UP000184603"/>
    </source>
</evidence>
<evidence type="ECO:0000256" key="11">
    <source>
        <dbReference type="ARBA" id="ARBA00048258"/>
    </source>
</evidence>
<feature type="binding site" evidence="13">
    <location>
        <position position="176"/>
    </location>
    <ligand>
        <name>ATP</name>
        <dbReference type="ChEBI" id="CHEBI:30616"/>
    </ligand>
</feature>